<gene>
    <name evidence="2" type="primary">orf22</name>
</gene>
<protein>
    <submittedName>
        <fullName evidence="2">Uncharacterized protein</fullName>
    </submittedName>
</protein>
<keyword evidence="1" id="KW-1133">Transmembrane helix</keyword>
<keyword evidence="1" id="KW-0472">Membrane</keyword>
<dbReference type="AlphaFoldDB" id="A0A2Z4HGG4"/>
<name>A0A2Z4HGG4_9EUKA</name>
<reference evidence="2" key="1">
    <citation type="journal article" date="2018" name="Adv. Bot. Res.">
        <title>Chapter Four - Comparative Plastid Genomics of Glaucophytes species.</title>
        <authorList>
            <person name="Reyes-Prieto A."/>
            <person name="Russell S."/>
            <person name="Figueroa-Martinez F."/>
            <person name="Jackson C."/>
        </authorList>
    </citation>
    <scope>NUCLEOTIDE SEQUENCE</scope>
    <source>
        <strain evidence="2">NIES-764</strain>
    </source>
</reference>
<evidence type="ECO:0000313" key="2">
    <source>
        <dbReference type="EMBL" id="AWW13743.1"/>
    </source>
</evidence>
<geneLocation type="plastid" evidence="2"/>
<proteinExistence type="predicted"/>
<sequence>MLEFSFLTKITFGFTILFLILSIIGNNKRLGNLVFNS</sequence>
<organism evidence="2">
    <name type="scientific">Cyanophora sudae</name>
    <dbReference type="NCBI Taxonomy" id="1522369"/>
    <lineage>
        <taxon>Eukaryota</taxon>
        <taxon>Glaucocystophyceae</taxon>
        <taxon>Cyanophorales</taxon>
        <taxon>Cyanophoraceae</taxon>
        <taxon>Cyanophora</taxon>
    </lineage>
</organism>
<feature type="transmembrane region" description="Helical" evidence="1">
    <location>
        <begin position="6"/>
        <end position="24"/>
    </location>
</feature>
<keyword evidence="2" id="KW-0934">Plastid</keyword>
<dbReference type="RefSeq" id="YP_009504571.1">
    <property type="nucleotide sequence ID" value="NC_038215.1"/>
</dbReference>
<evidence type="ECO:0000256" key="1">
    <source>
        <dbReference type="SAM" id="Phobius"/>
    </source>
</evidence>
<dbReference type="EMBL" id="MG601102">
    <property type="protein sequence ID" value="AWW13743.1"/>
    <property type="molecule type" value="Genomic_DNA"/>
</dbReference>
<accession>A0A2Z4HGG4</accession>
<keyword evidence="1" id="KW-0812">Transmembrane</keyword>
<dbReference type="GeneID" id="37543627"/>